<evidence type="ECO:0000313" key="1">
    <source>
        <dbReference type="EMBL" id="KKM81318.1"/>
    </source>
</evidence>
<accession>A0A0F9KHB6</accession>
<organism evidence="1">
    <name type="scientific">marine sediment metagenome</name>
    <dbReference type="NCBI Taxonomy" id="412755"/>
    <lineage>
        <taxon>unclassified sequences</taxon>
        <taxon>metagenomes</taxon>
        <taxon>ecological metagenomes</taxon>
    </lineage>
</organism>
<dbReference type="EMBL" id="LAZR01008037">
    <property type="protein sequence ID" value="KKM81318.1"/>
    <property type="molecule type" value="Genomic_DNA"/>
</dbReference>
<sequence length="76" mass="8786">MESEIIKEAKDFSNRWCGSLLPEKAMSDLRLALRLQRKAGRNDAVIYIEKNIPVQNAQQDRIITSKNLQDTRDNIN</sequence>
<protein>
    <submittedName>
        <fullName evidence="1">Uncharacterized protein</fullName>
    </submittedName>
</protein>
<comment type="caution">
    <text evidence="1">The sequence shown here is derived from an EMBL/GenBank/DDBJ whole genome shotgun (WGS) entry which is preliminary data.</text>
</comment>
<gene>
    <name evidence="1" type="ORF">LCGC14_1331020</name>
</gene>
<proteinExistence type="predicted"/>
<dbReference type="AlphaFoldDB" id="A0A0F9KHB6"/>
<name>A0A0F9KHB6_9ZZZZ</name>
<reference evidence="1" key="1">
    <citation type="journal article" date="2015" name="Nature">
        <title>Complex archaea that bridge the gap between prokaryotes and eukaryotes.</title>
        <authorList>
            <person name="Spang A."/>
            <person name="Saw J.H."/>
            <person name="Jorgensen S.L."/>
            <person name="Zaremba-Niedzwiedzka K."/>
            <person name="Martijn J."/>
            <person name="Lind A.E."/>
            <person name="van Eijk R."/>
            <person name="Schleper C."/>
            <person name="Guy L."/>
            <person name="Ettema T.J."/>
        </authorList>
    </citation>
    <scope>NUCLEOTIDE SEQUENCE</scope>
</reference>